<name>A0ABD3J477_EUCGL</name>
<dbReference type="InterPro" id="IPR015421">
    <property type="entry name" value="PyrdxlP-dep_Trfase_major"/>
</dbReference>
<dbReference type="AlphaFoldDB" id="A0ABD3J477"/>
<organism evidence="2 3">
    <name type="scientific">Eucalyptus globulus</name>
    <name type="common">Tasmanian blue gum</name>
    <dbReference type="NCBI Taxonomy" id="34317"/>
    <lineage>
        <taxon>Eukaryota</taxon>
        <taxon>Viridiplantae</taxon>
        <taxon>Streptophyta</taxon>
        <taxon>Embryophyta</taxon>
        <taxon>Tracheophyta</taxon>
        <taxon>Spermatophyta</taxon>
        <taxon>Magnoliopsida</taxon>
        <taxon>eudicotyledons</taxon>
        <taxon>Gunneridae</taxon>
        <taxon>Pentapetalae</taxon>
        <taxon>rosids</taxon>
        <taxon>malvids</taxon>
        <taxon>Myrtales</taxon>
        <taxon>Myrtaceae</taxon>
        <taxon>Myrtoideae</taxon>
        <taxon>Eucalypteae</taxon>
        <taxon>Eucalyptus</taxon>
    </lineage>
</organism>
<evidence type="ECO:0000313" key="2">
    <source>
        <dbReference type="EMBL" id="KAL3722232.1"/>
    </source>
</evidence>
<dbReference type="Gene3D" id="3.40.640.10">
    <property type="entry name" value="Type I PLP-dependent aspartate aminotransferase-like (Major domain)"/>
    <property type="match status" value="1"/>
</dbReference>
<feature type="region of interest" description="Disordered" evidence="1">
    <location>
        <begin position="21"/>
        <end position="45"/>
    </location>
</feature>
<gene>
    <name evidence="2" type="ORF">ACJRO7_034581</name>
</gene>
<evidence type="ECO:0000313" key="3">
    <source>
        <dbReference type="Proteomes" id="UP001634007"/>
    </source>
</evidence>
<dbReference type="PANTHER" id="PTHR14237">
    <property type="entry name" value="MOLYBDOPTERIN COFACTOR SULFURASE MOSC"/>
    <property type="match status" value="1"/>
</dbReference>
<reference evidence="2 3" key="1">
    <citation type="submission" date="2024-11" db="EMBL/GenBank/DDBJ databases">
        <title>Chromosome-level genome assembly of Eucalyptus globulus Labill. provides insights into its genome evolution.</title>
        <authorList>
            <person name="Li X."/>
        </authorList>
    </citation>
    <scope>NUCLEOTIDE SEQUENCE [LARGE SCALE GENOMIC DNA]</scope>
    <source>
        <strain evidence="2">CL2024</strain>
        <tissue evidence="2">Fresh tender leaves</tissue>
    </source>
</reference>
<dbReference type="PANTHER" id="PTHR14237:SF14">
    <property type="entry name" value="PYRIDOXAL PHOSPHATE (PLP)-DEPENDENT TRANSFERASES SUPERFAMILY PROTEIN"/>
    <property type="match status" value="1"/>
</dbReference>
<protein>
    <recommendedName>
        <fullName evidence="4">Molybdenum cofactor sulfurase</fullName>
    </recommendedName>
</protein>
<evidence type="ECO:0000256" key="1">
    <source>
        <dbReference type="SAM" id="MobiDB-lite"/>
    </source>
</evidence>
<comment type="caution">
    <text evidence="2">The sequence shown here is derived from an EMBL/GenBank/DDBJ whole genome shotgun (WGS) entry which is preliminary data.</text>
</comment>
<dbReference type="InterPro" id="IPR015424">
    <property type="entry name" value="PyrdxlP-dep_Trfase"/>
</dbReference>
<keyword evidence="3" id="KW-1185">Reference proteome</keyword>
<dbReference type="Proteomes" id="UP001634007">
    <property type="component" value="Unassembled WGS sequence"/>
</dbReference>
<dbReference type="SUPFAM" id="SSF53383">
    <property type="entry name" value="PLP-dependent transferases"/>
    <property type="match status" value="2"/>
</dbReference>
<evidence type="ECO:0008006" key="4">
    <source>
        <dbReference type="Google" id="ProtNLM"/>
    </source>
</evidence>
<sequence length="923" mass="102219">MHWSTWKPLAHCAALFFDKKSRSRDGSGRPPVESKKHASAVREKKLREAIQEASEDGSLFKSLEIEFSSISLDETGVERSRTLARLECQGLFLRATAQAAETTYESEDAVPNINEALSKFHSMYPSYQSSQKIDQLRMNEYSHLQPKVCLDFCGFGLFSYLQSVHYWDSSTFSLSEITANLSNHALYGGAEKGTVEHDIKTRIMDYLNIPENEYGLVFTVSRGSAFKLLADTYPFQTNRRLLTMFDHESQSLNWMAQSAREKGAKVYSAWFKWPTLQPCSADLRKQISSKRKRKKGSAAGLFVFPVQSRVSGAKYSYQWMALAHQNNWHVLLDAGSLGPKDMDSLGLSLFRPDFIITSFYRVFGYDPSGFGCLLIKKSVIGCLQSHSGSTGSGMVKLTPEFPLYLGDSMDGLDGLAGADDEVVENGDSSSEARPPQQLPAFSGLYTSAQVNDYIETDMNHDNSSYIDGASTYIEESGSISIGDMMKSPVFSENGSSDYSYWIDLGQSPLGYDNPGQLNKERMTSPLPPSWFAARKNQKQLFPKQSSKIYGSPIYDHKDISPMAHEEYGALSFDAAIKSASQDAHHLEDIHNGGLAGRKNISDNRVVSDDRYVGEIEEEPHISKQSKYAVPGSHLSSNCSMENGSASANGARVKESAIRRETEGDFRLLRSSKGSRYAGSRFFGVEESDHPSGGGRVSFSMEENHVEQTSHILEPSAVSGITLDDEDYGTDGEYGDVQDEFRGEPEIACHHLDHINELGLNKTSSRLRFLINWLVASLLQLRLPSSEGNVSLVHIYGPKVKYERGGAVAFNVRNSSKGIVEPEVVQKLAEKEGISLGIGILSHIRVVDGSRQLNIEDSSLSRQTEVGKSAGKNGFMRIEVVTASLGFLTNFEDVYKLWAFVARFLNPTFARQGELPTVVEGSET</sequence>
<dbReference type="InterPro" id="IPR015422">
    <property type="entry name" value="PyrdxlP-dep_Trfase_small"/>
</dbReference>
<proteinExistence type="predicted"/>
<dbReference type="EMBL" id="JBJKBG010000009">
    <property type="protein sequence ID" value="KAL3722232.1"/>
    <property type="molecule type" value="Genomic_DNA"/>
</dbReference>
<feature type="region of interest" description="Disordered" evidence="1">
    <location>
        <begin position="416"/>
        <end position="439"/>
    </location>
</feature>
<accession>A0ABD3J477</accession>
<feature type="compositionally biased region" description="Polar residues" evidence="1">
    <location>
        <begin position="633"/>
        <end position="647"/>
    </location>
</feature>
<feature type="region of interest" description="Disordered" evidence="1">
    <location>
        <begin position="628"/>
        <end position="655"/>
    </location>
</feature>
<dbReference type="Gene3D" id="3.90.1150.10">
    <property type="entry name" value="Aspartate Aminotransferase, domain 1"/>
    <property type="match status" value="1"/>
</dbReference>